<accession>A0A2T0SPI9</accession>
<evidence type="ECO:0000256" key="1">
    <source>
        <dbReference type="SAM" id="SignalP"/>
    </source>
</evidence>
<reference evidence="2 3" key="1">
    <citation type="submission" date="2018-03" db="EMBL/GenBank/DDBJ databases">
        <title>Genomic Encyclopedia of Archaeal and Bacterial Type Strains, Phase II (KMG-II): from individual species to whole genera.</title>
        <authorList>
            <person name="Goeker M."/>
        </authorList>
    </citation>
    <scope>NUCLEOTIDE SEQUENCE [LARGE SCALE GENOMIC DNA]</scope>
    <source>
        <strain evidence="2 3">DSM 44720</strain>
    </source>
</reference>
<dbReference type="EMBL" id="PVTF01000014">
    <property type="protein sequence ID" value="PRY35325.1"/>
    <property type="molecule type" value="Genomic_DNA"/>
</dbReference>
<organism evidence="2 3">
    <name type="scientific">Umezawaea tangerina</name>
    <dbReference type="NCBI Taxonomy" id="84725"/>
    <lineage>
        <taxon>Bacteria</taxon>
        <taxon>Bacillati</taxon>
        <taxon>Actinomycetota</taxon>
        <taxon>Actinomycetes</taxon>
        <taxon>Pseudonocardiales</taxon>
        <taxon>Pseudonocardiaceae</taxon>
        <taxon>Umezawaea</taxon>
    </lineage>
</organism>
<keyword evidence="3" id="KW-1185">Reference proteome</keyword>
<evidence type="ECO:0000313" key="3">
    <source>
        <dbReference type="Proteomes" id="UP000239494"/>
    </source>
</evidence>
<feature type="signal peptide" evidence="1">
    <location>
        <begin position="1"/>
        <end position="28"/>
    </location>
</feature>
<feature type="chain" id="PRO_5039603442" description="Secreted protein" evidence="1">
    <location>
        <begin position="29"/>
        <end position="104"/>
    </location>
</feature>
<name>A0A2T0SPI9_9PSEU</name>
<dbReference type="AlphaFoldDB" id="A0A2T0SPI9"/>
<proteinExistence type="predicted"/>
<dbReference type="Proteomes" id="UP000239494">
    <property type="component" value="Unassembled WGS sequence"/>
</dbReference>
<sequence length="104" mass="10947">MAVTLDRRALRRAAALVLVIATAVVPTATHPDPALVIWHEGPGTSGRGPDQVHYVICVPAADPVDGPLTEVLIDPAEAYPVPDLVTGRHRFSQGQPCPDGPART</sequence>
<protein>
    <recommendedName>
        <fullName evidence="4">Secreted protein</fullName>
    </recommendedName>
</protein>
<evidence type="ECO:0008006" key="4">
    <source>
        <dbReference type="Google" id="ProtNLM"/>
    </source>
</evidence>
<dbReference type="RefSeq" id="WP_106193842.1">
    <property type="nucleotide sequence ID" value="NZ_PVTF01000014.1"/>
</dbReference>
<evidence type="ECO:0000313" key="2">
    <source>
        <dbReference type="EMBL" id="PRY35325.1"/>
    </source>
</evidence>
<keyword evidence="1" id="KW-0732">Signal</keyword>
<comment type="caution">
    <text evidence="2">The sequence shown here is derived from an EMBL/GenBank/DDBJ whole genome shotgun (WGS) entry which is preliminary data.</text>
</comment>
<gene>
    <name evidence="2" type="ORF">CLV43_114243</name>
</gene>